<keyword evidence="3" id="KW-0489">Methyltransferase</keyword>
<evidence type="ECO:0000313" key="4">
    <source>
        <dbReference type="Proteomes" id="UP000245728"/>
    </source>
</evidence>
<dbReference type="AlphaFoldDB" id="A0A2S2E632"/>
<dbReference type="Gene3D" id="3.40.50.150">
    <property type="entry name" value="Vaccinia Virus protein VP39"/>
    <property type="match status" value="1"/>
</dbReference>
<dbReference type="InterPro" id="IPR053173">
    <property type="entry name" value="SAM-binding_MTase"/>
</dbReference>
<dbReference type="GO" id="GO:0008825">
    <property type="term" value="F:cyclopropane-fatty-acyl-phospholipid synthase activity"/>
    <property type="evidence" value="ECO:0007669"/>
    <property type="project" value="UniProtKB-EC"/>
</dbReference>
<dbReference type="InterPro" id="IPR029063">
    <property type="entry name" value="SAM-dependent_MTases_sf"/>
</dbReference>
<sequence>MSVEPKNQALSLTSEAFAEKLVDMLNNGATIAMIALGHRLGIFDKLDEHGKCDVGTLAKQSNLSVCYLEEWLSVMVTAHIVQYEPASQTFALPESYANCLCRRASPDNIAVTAQFIPMICQALPAIEECFKTGEGLPYSAYPCFHQVMSEDSHQTVVSAISEHIMPAFEMLHERLSDGCDVLDIGCGKGLGVQELARLYPNSRFKGYDLCESVILEARANAQAQSLTNVQFECRDATDFDEPESYDVVITFDAIHDQADPQGVLNGIKKSLRPDGLYLMQDIAGSSYLENNLDHPFAPLIYSLSCAHCTPVSLHQGGPGLGTMWGQELAMQMLRKAGFNNIEVKHLEHDPLNMYVMSQA</sequence>
<dbReference type="InterPro" id="IPR025714">
    <property type="entry name" value="Methyltranfer_dom"/>
</dbReference>
<feature type="domain" description="Methyltransferase" evidence="1">
    <location>
        <begin position="176"/>
        <end position="293"/>
    </location>
</feature>
<dbReference type="Pfam" id="PF13847">
    <property type="entry name" value="Methyltransf_31"/>
    <property type="match status" value="1"/>
</dbReference>
<evidence type="ECO:0000259" key="1">
    <source>
        <dbReference type="Pfam" id="PF13847"/>
    </source>
</evidence>
<evidence type="ECO:0000313" key="3">
    <source>
        <dbReference type="EMBL" id="AWL12992.1"/>
    </source>
</evidence>
<keyword evidence="3" id="KW-0808">Transferase</keyword>
<keyword evidence="4" id="KW-1185">Reference proteome</keyword>
<dbReference type="SUPFAM" id="SSF46785">
    <property type="entry name" value="Winged helix' DNA-binding domain"/>
    <property type="match status" value="1"/>
</dbReference>
<dbReference type="GO" id="GO:0032259">
    <property type="term" value="P:methylation"/>
    <property type="evidence" value="ECO:0007669"/>
    <property type="project" value="UniProtKB-KW"/>
</dbReference>
<dbReference type="SUPFAM" id="SSF53335">
    <property type="entry name" value="S-adenosyl-L-methionine-dependent methyltransferases"/>
    <property type="match status" value="1"/>
</dbReference>
<reference evidence="3 4" key="1">
    <citation type="submission" date="2018-05" db="EMBL/GenBank/DDBJ databases">
        <title>Salinimonas sp. HMF8227 Genome sequencing and assembly.</title>
        <authorList>
            <person name="Kang H."/>
            <person name="Kang J."/>
            <person name="Cha I."/>
            <person name="Kim H."/>
            <person name="Joh K."/>
        </authorList>
    </citation>
    <scope>NUCLEOTIDE SEQUENCE [LARGE SCALE GENOMIC DNA]</scope>
    <source>
        <strain evidence="3 4">HMF8227</strain>
    </source>
</reference>
<name>A0A2S2E632_9ALTE</name>
<dbReference type="CDD" id="cd02440">
    <property type="entry name" value="AdoMet_MTases"/>
    <property type="match status" value="1"/>
</dbReference>
<dbReference type="KEGG" id="salh:HMF8227_02540"/>
<proteinExistence type="predicted"/>
<accession>A0A2S2E632</accession>
<dbReference type="Pfam" id="PF21320">
    <property type="entry name" value="WHD_Rv2258c"/>
    <property type="match status" value="1"/>
</dbReference>
<dbReference type="Gene3D" id="1.10.10.10">
    <property type="entry name" value="Winged helix-like DNA-binding domain superfamily/Winged helix DNA-binding domain"/>
    <property type="match status" value="1"/>
</dbReference>
<dbReference type="PANTHER" id="PTHR45128:SF1">
    <property type="entry name" value="S-ADENOSYLMETHIONINE-DEPENDENT METHYLTRANSFERASE RV2258C"/>
    <property type="match status" value="1"/>
</dbReference>
<dbReference type="PANTHER" id="PTHR45128">
    <property type="entry name" value="METHYLTRANSFERASE TYPE 11"/>
    <property type="match status" value="1"/>
</dbReference>
<dbReference type="EMBL" id="CP029347">
    <property type="protein sequence ID" value="AWL12992.1"/>
    <property type="molecule type" value="Genomic_DNA"/>
</dbReference>
<protein>
    <submittedName>
        <fullName evidence="3">Cyclopropane-fatty-acyl-phospholipid synthase</fullName>
        <ecNumber evidence="3">2.1.1.79</ecNumber>
    </submittedName>
</protein>
<dbReference type="RefSeq" id="WP_109340516.1">
    <property type="nucleotide sequence ID" value="NZ_CP029347.1"/>
</dbReference>
<organism evidence="3 4">
    <name type="scientific">Saliniradius amylolyticus</name>
    <dbReference type="NCBI Taxonomy" id="2183582"/>
    <lineage>
        <taxon>Bacteria</taxon>
        <taxon>Pseudomonadati</taxon>
        <taxon>Pseudomonadota</taxon>
        <taxon>Gammaproteobacteria</taxon>
        <taxon>Alteromonadales</taxon>
        <taxon>Alteromonadaceae</taxon>
        <taxon>Saliniradius</taxon>
    </lineage>
</organism>
<dbReference type="InterPro" id="IPR048711">
    <property type="entry name" value="WHD_Rv2258c"/>
</dbReference>
<dbReference type="EC" id="2.1.1.79" evidence="3"/>
<dbReference type="InterPro" id="IPR036388">
    <property type="entry name" value="WH-like_DNA-bd_sf"/>
</dbReference>
<gene>
    <name evidence="3" type="ORF">HMF8227_02540</name>
</gene>
<dbReference type="InterPro" id="IPR036390">
    <property type="entry name" value="WH_DNA-bd_sf"/>
</dbReference>
<evidence type="ECO:0000259" key="2">
    <source>
        <dbReference type="Pfam" id="PF21320"/>
    </source>
</evidence>
<dbReference type="OrthoDB" id="9801363at2"/>
<feature type="domain" description="S-adenosylmethionine-dependent methyltransferase Rv2258c-like winged HTH" evidence="2">
    <location>
        <begin position="32"/>
        <end position="102"/>
    </location>
</feature>
<dbReference type="Proteomes" id="UP000245728">
    <property type="component" value="Chromosome"/>
</dbReference>